<reference evidence="7 8" key="1">
    <citation type="submission" date="2015-10" db="EMBL/GenBank/DDBJ databases">
        <title>Genome sequencing and analysis of members of genus Stenotrophomonas.</title>
        <authorList>
            <person name="Patil P.P."/>
            <person name="Midha S."/>
            <person name="Patil P.B."/>
        </authorList>
    </citation>
    <scope>NUCLEOTIDE SEQUENCE [LARGE SCALE GENOMIC DNA]</scope>
    <source>
        <strain evidence="7 8">JCM 16536</strain>
    </source>
</reference>
<dbReference type="PRINTS" id="PR00344">
    <property type="entry name" value="BCTRLSENSOR"/>
</dbReference>
<dbReference type="InterPro" id="IPR004358">
    <property type="entry name" value="Sig_transdc_His_kin-like_C"/>
</dbReference>
<feature type="domain" description="PAC" evidence="6">
    <location>
        <begin position="93"/>
        <end position="144"/>
    </location>
</feature>
<proteinExistence type="predicted"/>
<dbReference type="STRING" id="676599.ARC20_15410"/>
<organism evidence="7 8">
    <name type="scientific">Stenotrophomonas panacihumi</name>
    <dbReference type="NCBI Taxonomy" id="676599"/>
    <lineage>
        <taxon>Bacteria</taxon>
        <taxon>Pseudomonadati</taxon>
        <taxon>Pseudomonadota</taxon>
        <taxon>Gammaproteobacteria</taxon>
        <taxon>Lysobacterales</taxon>
        <taxon>Lysobacteraceae</taxon>
        <taxon>Stenotrophomonas</taxon>
    </lineage>
</organism>
<evidence type="ECO:0000256" key="1">
    <source>
        <dbReference type="ARBA" id="ARBA00000085"/>
    </source>
</evidence>
<dbReference type="SUPFAM" id="SSF47384">
    <property type="entry name" value="Homodimeric domain of signal transducing histidine kinase"/>
    <property type="match status" value="1"/>
</dbReference>
<evidence type="ECO:0000256" key="3">
    <source>
        <dbReference type="ARBA" id="ARBA00022553"/>
    </source>
</evidence>
<name>A0A0Q9ZYU9_9GAMM</name>
<dbReference type="CDD" id="cd00130">
    <property type="entry name" value="PAS"/>
    <property type="match status" value="1"/>
</dbReference>
<evidence type="ECO:0000259" key="4">
    <source>
        <dbReference type="PROSITE" id="PS50109"/>
    </source>
</evidence>
<dbReference type="PANTHER" id="PTHR43065">
    <property type="entry name" value="SENSOR HISTIDINE KINASE"/>
    <property type="match status" value="1"/>
</dbReference>
<dbReference type="EMBL" id="LLXU01000125">
    <property type="protein sequence ID" value="KRG38102.1"/>
    <property type="molecule type" value="Genomic_DNA"/>
</dbReference>
<dbReference type="GO" id="GO:0000155">
    <property type="term" value="F:phosphorelay sensor kinase activity"/>
    <property type="evidence" value="ECO:0007669"/>
    <property type="project" value="InterPro"/>
</dbReference>
<comment type="catalytic activity">
    <reaction evidence="1">
        <text>ATP + protein L-histidine = ADP + protein N-phospho-L-histidine.</text>
        <dbReference type="EC" id="2.7.13.3"/>
    </reaction>
</comment>
<dbReference type="Proteomes" id="UP000051802">
    <property type="component" value="Unassembled WGS sequence"/>
</dbReference>
<protein>
    <recommendedName>
        <fullName evidence="2">histidine kinase</fullName>
        <ecNumber evidence="2">2.7.13.3</ecNumber>
    </recommendedName>
</protein>
<dbReference type="PROSITE" id="PS50112">
    <property type="entry name" value="PAS"/>
    <property type="match status" value="1"/>
</dbReference>
<accession>A0A0Q9ZYU9</accession>
<dbReference type="Gene3D" id="3.30.565.10">
    <property type="entry name" value="Histidine kinase-like ATPase, C-terminal domain"/>
    <property type="match status" value="1"/>
</dbReference>
<evidence type="ECO:0000259" key="5">
    <source>
        <dbReference type="PROSITE" id="PS50112"/>
    </source>
</evidence>
<dbReference type="InterPro" id="IPR003594">
    <property type="entry name" value="HATPase_dom"/>
</dbReference>
<comment type="caution">
    <text evidence="7">The sequence shown here is derived from an EMBL/GenBank/DDBJ whole genome shotgun (WGS) entry which is preliminary data.</text>
</comment>
<keyword evidence="8" id="KW-1185">Reference proteome</keyword>
<dbReference type="Gene3D" id="1.10.287.130">
    <property type="match status" value="1"/>
</dbReference>
<gene>
    <name evidence="7" type="ORF">ARC20_15410</name>
</gene>
<dbReference type="PROSITE" id="PS50109">
    <property type="entry name" value="HIS_KIN"/>
    <property type="match status" value="1"/>
</dbReference>
<evidence type="ECO:0000259" key="6">
    <source>
        <dbReference type="PROSITE" id="PS50113"/>
    </source>
</evidence>
<dbReference type="PROSITE" id="PS50113">
    <property type="entry name" value="PAC"/>
    <property type="match status" value="1"/>
</dbReference>
<sequence length="389" mass="42599">MDAQAGVAPVNGAGLEDETRQLALLIRSVNDYAIYMLDPEGYIRTWNPGGERIKGYAEGEIIGSHFSRFFTPEDVATRLPYRALEAAREQGKFEGEGWRVRKDGTRFWASVVIDPIWRGGELIGFAKVTRDITERHQAQLRLQETQVQLAHAQKMEAVGKLTLGLAHDFNNLLAVMVNCLELIDIRPGADARMHELVSVAQRAADRGTLLTRQLLSFGCGHPMAMERHPVESLLQASMELYRRACGGHISFHDELGRTGEIDVDCGQLEAAILNLIVNARDACREGGAVRLRSSIWEGRSPYAPEEAPRAYARIEVADSGPGMEAEVAARAFEPFFTTKTVGQGSGLGLSQVFGFATQSGGFAIITSEPGRGCIVALCLPLVREQAHVQ</sequence>
<dbReference type="RefSeq" id="WP_057648887.1">
    <property type="nucleotide sequence ID" value="NZ_LLXU01000125.1"/>
</dbReference>
<dbReference type="InterPro" id="IPR000014">
    <property type="entry name" value="PAS"/>
</dbReference>
<dbReference type="PANTHER" id="PTHR43065:SF49">
    <property type="entry name" value="HISTIDINE KINASE"/>
    <property type="match status" value="1"/>
</dbReference>
<dbReference type="SUPFAM" id="SSF55874">
    <property type="entry name" value="ATPase domain of HSP90 chaperone/DNA topoisomerase II/histidine kinase"/>
    <property type="match status" value="1"/>
</dbReference>
<dbReference type="Gene3D" id="3.30.450.20">
    <property type="entry name" value="PAS domain"/>
    <property type="match status" value="1"/>
</dbReference>
<dbReference type="InterPro" id="IPR003661">
    <property type="entry name" value="HisK_dim/P_dom"/>
</dbReference>
<dbReference type="SUPFAM" id="SSF55785">
    <property type="entry name" value="PYP-like sensor domain (PAS domain)"/>
    <property type="match status" value="1"/>
</dbReference>
<dbReference type="NCBIfam" id="TIGR00229">
    <property type="entry name" value="sensory_box"/>
    <property type="match status" value="1"/>
</dbReference>
<dbReference type="InterPro" id="IPR035965">
    <property type="entry name" value="PAS-like_dom_sf"/>
</dbReference>
<evidence type="ECO:0000313" key="7">
    <source>
        <dbReference type="EMBL" id="KRG38102.1"/>
    </source>
</evidence>
<evidence type="ECO:0000256" key="2">
    <source>
        <dbReference type="ARBA" id="ARBA00012438"/>
    </source>
</evidence>
<dbReference type="Pfam" id="PF02518">
    <property type="entry name" value="HATPase_c"/>
    <property type="match status" value="1"/>
</dbReference>
<dbReference type="InterPro" id="IPR000700">
    <property type="entry name" value="PAS-assoc_C"/>
</dbReference>
<dbReference type="SMART" id="SM00387">
    <property type="entry name" value="HATPase_c"/>
    <property type="match status" value="1"/>
</dbReference>
<evidence type="ECO:0000313" key="8">
    <source>
        <dbReference type="Proteomes" id="UP000051802"/>
    </source>
</evidence>
<dbReference type="AlphaFoldDB" id="A0A0Q9ZYU9"/>
<keyword evidence="3" id="KW-0597">Phosphoprotein</keyword>
<dbReference type="InterPro" id="IPR036097">
    <property type="entry name" value="HisK_dim/P_sf"/>
</dbReference>
<dbReference type="Pfam" id="PF13426">
    <property type="entry name" value="PAS_9"/>
    <property type="match status" value="1"/>
</dbReference>
<dbReference type="SMART" id="SM00091">
    <property type="entry name" value="PAS"/>
    <property type="match status" value="1"/>
</dbReference>
<dbReference type="InterPro" id="IPR005467">
    <property type="entry name" value="His_kinase_dom"/>
</dbReference>
<feature type="domain" description="Histidine kinase" evidence="4">
    <location>
        <begin position="164"/>
        <end position="383"/>
    </location>
</feature>
<dbReference type="EC" id="2.7.13.3" evidence="2"/>
<dbReference type="InterPro" id="IPR036890">
    <property type="entry name" value="HATPase_C_sf"/>
</dbReference>
<feature type="domain" description="PAS" evidence="5">
    <location>
        <begin position="18"/>
        <end position="91"/>
    </location>
</feature>
<dbReference type="CDD" id="cd00082">
    <property type="entry name" value="HisKA"/>
    <property type="match status" value="1"/>
</dbReference>